<keyword evidence="3" id="KW-1185">Reference proteome</keyword>
<protein>
    <submittedName>
        <fullName evidence="2">Uncharacterized protein</fullName>
    </submittedName>
</protein>
<evidence type="ECO:0000313" key="3">
    <source>
        <dbReference type="Proteomes" id="UP000193560"/>
    </source>
</evidence>
<sequence>MTALSDNVQSAITAVLQSASIQLDYVGDLHHGYHDNPKQQLRSVITETTDPHVVRNSLNTTEKQKQQNDTLVITCTAIGLPQSSAMATAMERMNEDTNKVQDADDDPALAATAIEIPDLEPITNVSKEGGDDYNEGYHVDDDAALLSNTQIAITTVASSPAAEARNVVDNLASYDPQKAPSPTPSPMKHEQNQPDKSLKQMARSENVKLSVDSNQNVQNATAGLANDDALVVDSHVHSNSLDASGAVTSMMEPTLTIIDSVKSADPTPVEPKMEAENIQEPQPDSATAAATCAVQTMYSTCPTPADTKTTHSPNMEEHTFADLPLSEKVVPAGQVVVTKDLAADEIKIERAPPSESTTPTPPEIKQIASVVVADIKTEELPQVEEHVTTDDIKIESITVEQAQHGTINAAEQQSTAIDATGKEDDEYIATKGNDTKNIIGKMVPTTTADDTKPHGMPDSATPDMYVTESDKLQQSTMPTDGQSRSMNSDSSPPQTHSQHNEDPTDQLQEQLTLESDSPKSSKCIVM</sequence>
<feature type="compositionally biased region" description="Basic and acidic residues" evidence="1">
    <location>
        <begin position="187"/>
        <end position="198"/>
    </location>
</feature>
<evidence type="ECO:0000256" key="1">
    <source>
        <dbReference type="SAM" id="MobiDB-lite"/>
    </source>
</evidence>
<feature type="compositionally biased region" description="Polar residues" evidence="1">
    <location>
        <begin position="408"/>
        <end position="417"/>
    </location>
</feature>
<comment type="caution">
    <text evidence="2">The sequence shown here is derived from an EMBL/GenBank/DDBJ whole genome shotgun (WGS) entry which is preliminary data.</text>
</comment>
<accession>A0A1X2IRN9</accession>
<dbReference type="EMBL" id="MCGE01000005">
    <property type="protein sequence ID" value="ORZ21165.1"/>
    <property type="molecule type" value="Genomic_DNA"/>
</dbReference>
<name>A0A1X2IRN9_9FUNG</name>
<reference evidence="2 3" key="1">
    <citation type="submission" date="2016-07" db="EMBL/GenBank/DDBJ databases">
        <title>Pervasive Adenine N6-methylation of Active Genes in Fungi.</title>
        <authorList>
            <consortium name="DOE Joint Genome Institute"/>
            <person name="Mondo S.J."/>
            <person name="Dannebaum R.O."/>
            <person name="Kuo R.C."/>
            <person name="Labutti K."/>
            <person name="Haridas S."/>
            <person name="Kuo A."/>
            <person name="Salamov A."/>
            <person name="Ahrendt S.R."/>
            <person name="Lipzen A."/>
            <person name="Sullivan W."/>
            <person name="Andreopoulos W.B."/>
            <person name="Clum A."/>
            <person name="Lindquist E."/>
            <person name="Daum C."/>
            <person name="Ramamoorthy G.K."/>
            <person name="Gryganskyi A."/>
            <person name="Culley D."/>
            <person name="Magnuson J.K."/>
            <person name="James T.Y."/>
            <person name="O'Malley M.A."/>
            <person name="Stajich J.E."/>
            <person name="Spatafora J.W."/>
            <person name="Visel A."/>
            <person name="Grigoriev I.V."/>
        </authorList>
    </citation>
    <scope>NUCLEOTIDE SEQUENCE [LARGE SCALE GENOMIC DNA]</scope>
    <source>
        <strain evidence="2 3">NRRL 1336</strain>
    </source>
</reference>
<feature type="compositionally biased region" description="Polar residues" evidence="1">
    <location>
        <begin position="505"/>
        <end position="520"/>
    </location>
</feature>
<proteinExistence type="predicted"/>
<gene>
    <name evidence="2" type="ORF">BCR42DRAFT_406960</name>
</gene>
<feature type="region of interest" description="Disordered" evidence="1">
    <location>
        <begin position="173"/>
        <end position="206"/>
    </location>
</feature>
<dbReference type="Proteomes" id="UP000193560">
    <property type="component" value="Unassembled WGS sequence"/>
</dbReference>
<dbReference type="AlphaFoldDB" id="A0A1X2IRN9"/>
<evidence type="ECO:0000313" key="2">
    <source>
        <dbReference type="EMBL" id="ORZ21165.1"/>
    </source>
</evidence>
<feature type="compositionally biased region" description="Polar residues" evidence="1">
    <location>
        <begin position="472"/>
        <end position="497"/>
    </location>
</feature>
<feature type="region of interest" description="Disordered" evidence="1">
    <location>
        <begin position="408"/>
        <end position="526"/>
    </location>
</feature>
<organism evidence="2 3">
    <name type="scientific">Absidia repens</name>
    <dbReference type="NCBI Taxonomy" id="90262"/>
    <lineage>
        <taxon>Eukaryota</taxon>
        <taxon>Fungi</taxon>
        <taxon>Fungi incertae sedis</taxon>
        <taxon>Mucoromycota</taxon>
        <taxon>Mucoromycotina</taxon>
        <taxon>Mucoromycetes</taxon>
        <taxon>Mucorales</taxon>
        <taxon>Cunninghamellaceae</taxon>
        <taxon>Absidia</taxon>
    </lineage>
</organism>